<dbReference type="Proteomes" id="UP000238390">
    <property type="component" value="Chromosome"/>
</dbReference>
<reference evidence="2 3" key="1">
    <citation type="submission" date="2018-02" db="EMBL/GenBank/DDBJ databases">
        <title>FDA/CDC Antimicrobial Resistant Isolate Bank Genome Sequencing.</title>
        <authorList>
            <person name="Benahmed F.H."/>
            <person name="Lutgring J.D."/>
            <person name="Yoo B."/>
            <person name="Machado M."/>
            <person name="Brown A."/>
            <person name="McAllister G."/>
            <person name="Perry A."/>
            <person name="Halpin A.L."/>
            <person name="Vavikolanu K."/>
            <person name="Ott S."/>
            <person name="Zhao X."/>
            <person name="Tallon L.J."/>
            <person name="Sadzewicz L."/>
            <person name="Aluvathingal J."/>
            <person name="Nadendla S."/>
            <person name="Voskania-kordi A."/>
            <person name="Simonyan V."/>
            <person name="Patel J."/>
            <person name="Shawar R.M."/>
        </authorList>
    </citation>
    <scope>NUCLEOTIDE SEQUENCE [LARGE SCALE GENOMIC DNA]</scope>
    <source>
        <strain evidence="2 3">AR_0356</strain>
    </source>
</reference>
<name>A0A2R3INX0_9PSED</name>
<protein>
    <recommendedName>
        <fullName evidence="1">YjiS-like domain-containing protein</fullName>
    </recommendedName>
</protein>
<organism evidence="2 3">
    <name type="scientific">Pseudomonas paraeruginosa</name>
    <dbReference type="NCBI Taxonomy" id="2994495"/>
    <lineage>
        <taxon>Bacteria</taxon>
        <taxon>Pseudomonadati</taxon>
        <taxon>Pseudomonadota</taxon>
        <taxon>Gammaproteobacteria</taxon>
        <taxon>Pseudomonadales</taxon>
        <taxon>Pseudomonadaceae</taxon>
        <taxon>Pseudomonas</taxon>
    </lineage>
</organism>
<accession>A0A2R3INX0</accession>
<dbReference type="InterPro" id="IPR009506">
    <property type="entry name" value="YjiS-like"/>
</dbReference>
<dbReference type="Pfam" id="PF06568">
    <property type="entry name" value="YjiS-like"/>
    <property type="match status" value="1"/>
</dbReference>
<evidence type="ECO:0000313" key="2">
    <source>
        <dbReference type="EMBL" id="AVK03622.1"/>
    </source>
</evidence>
<dbReference type="RefSeq" id="WP_052151096.1">
    <property type="nucleotide sequence ID" value="NZ_CP027169.1"/>
</dbReference>
<feature type="domain" description="YjiS-like" evidence="1">
    <location>
        <begin position="24"/>
        <end position="54"/>
    </location>
</feature>
<dbReference type="AlphaFoldDB" id="A0A2R3INX0"/>
<gene>
    <name evidence="2" type="ORF">CSB93_1106</name>
</gene>
<evidence type="ECO:0000313" key="3">
    <source>
        <dbReference type="Proteomes" id="UP000238390"/>
    </source>
</evidence>
<proteinExistence type="predicted"/>
<keyword evidence="3" id="KW-1185">Reference proteome</keyword>
<evidence type="ECO:0000259" key="1">
    <source>
        <dbReference type="Pfam" id="PF06568"/>
    </source>
</evidence>
<dbReference type="EMBL" id="CP027169">
    <property type="protein sequence ID" value="AVK03622.1"/>
    <property type="molecule type" value="Genomic_DNA"/>
</dbReference>
<sequence length="63" mass="7450">MGYSSQAHPISSPTTSHWRDCLLRWRHNVRSRRLLAQMSEHDLADLAISPSERYVEVSKPFWR</sequence>